<keyword evidence="1" id="KW-0472">Membrane</keyword>
<feature type="transmembrane region" description="Helical" evidence="1">
    <location>
        <begin position="123"/>
        <end position="142"/>
    </location>
</feature>
<dbReference type="GeneID" id="20079532"/>
<feature type="transmembrane region" description="Helical" evidence="1">
    <location>
        <begin position="77"/>
        <end position="93"/>
    </location>
</feature>
<dbReference type="OrthoDB" id="10610403at2759"/>
<protein>
    <recommendedName>
        <fullName evidence="3">DUF4203 domain-containing protein</fullName>
    </recommendedName>
</protein>
<dbReference type="RefSeq" id="XP_008864235.1">
    <property type="nucleotide sequence ID" value="XM_008866013.1"/>
</dbReference>
<feature type="transmembrane region" description="Helical" evidence="1">
    <location>
        <begin position="99"/>
        <end position="116"/>
    </location>
</feature>
<keyword evidence="1" id="KW-0812">Transmembrane</keyword>
<feature type="transmembrane region" description="Helical" evidence="1">
    <location>
        <begin position="162"/>
        <end position="185"/>
    </location>
</feature>
<reference evidence="2" key="1">
    <citation type="submission" date="2013-12" db="EMBL/GenBank/DDBJ databases">
        <title>The Genome Sequence of Aphanomyces invadans NJM9701.</title>
        <authorList>
            <consortium name="The Broad Institute Genomics Platform"/>
            <person name="Russ C."/>
            <person name="Tyler B."/>
            <person name="van West P."/>
            <person name="Dieguez-Uribeondo J."/>
            <person name="Young S.K."/>
            <person name="Zeng Q."/>
            <person name="Gargeya S."/>
            <person name="Fitzgerald M."/>
            <person name="Abouelleil A."/>
            <person name="Alvarado L."/>
            <person name="Chapman S.B."/>
            <person name="Gainer-Dewar J."/>
            <person name="Goldberg J."/>
            <person name="Griggs A."/>
            <person name="Gujja S."/>
            <person name="Hansen M."/>
            <person name="Howarth C."/>
            <person name="Imamovic A."/>
            <person name="Ireland A."/>
            <person name="Larimer J."/>
            <person name="McCowan C."/>
            <person name="Murphy C."/>
            <person name="Pearson M."/>
            <person name="Poon T.W."/>
            <person name="Priest M."/>
            <person name="Roberts A."/>
            <person name="Saif S."/>
            <person name="Shea T."/>
            <person name="Sykes S."/>
            <person name="Wortman J."/>
            <person name="Nusbaum C."/>
            <person name="Birren B."/>
        </authorList>
    </citation>
    <scope>NUCLEOTIDE SEQUENCE [LARGE SCALE GENOMIC DNA]</scope>
    <source>
        <strain evidence="2">NJM9701</strain>
    </source>
</reference>
<evidence type="ECO:0000256" key="1">
    <source>
        <dbReference type="SAM" id="Phobius"/>
    </source>
</evidence>
<dbReference type="EMBL" id="KI913954">
    <property type="protein sequence ID" value="ETW08142.1"/>
    <property type="molecule type" value="Genomic_DNA"/>
</dbReference>
<keyword evidence="1" id="KW-1133">Transmembrane helix</keyword>
<dbReference type="AlphaFoldDB" id="A0A024UQK8"/>
<name>A0A024UQK8_9STRA</name>
<evidence type="ECO:0008006" key="3">
    <source>
        <dbReference type="Google" id="ProtNLM"/>
    </source>
</evidence>
<dbReference type="VEuPathDB" id="FungiDB:H310_02482"/>
<feature type="transmembrane region" description="Helical" evidence="1">
    <location>
        <begin position="50"/>
        <end position="70"/>
    </location>
</feature>
<organism evidence="2">
    <name type="scientific">Aphanomyces invadans</name>
    <dbReference type="NCBI Taxonomy" id="157072"/>
    <lineage>
        <taxon>Eukaryota</taxon>
        <taxon>Sar</taxon>
        <taxon>Stramenopiles</taxon>
        <taxon>Oomycota</taxon>
        <taxon>Saprolegniomycetes</taxon>
        <taxon>Saprolegniales</taxon>
        <taxon>Verrucalvaceae</taxon>
        <taxon>Aphanomyces</taxon>
    </lineage>
</organism>
<accession>A0A024UQK8</accession>
<gene>
    <name evidence="2" type="ORF">H310_02482</name>
</gene>
<evidence type="ECO:0000313" key="2">
    <source>
        <dbReference type="EMBL" id="ETW08142.1"/>
    </source>
</evidence>
<sequence length="215" mass="22544">MQCIPKTHSLLTFELPQTMTRKFLLLSVATTTVTATRSLGDGDTWDYLPALIFIGAGSIGGILALGVIFAGVKVMKLSTLLSTCWLCFYFAYFSGRGMVVTVAAVVAILIAVVAAVKASSPVSHFVCGAAVVLCVADAITYVVQVDASFGGKESWKEHMMVASIPCVVYSTILALLALGHGVFVAKFVRRACPSLCLLLGGLSKTDGSALAELSL</sequence>
<proteinExistence type="predicted"/>